<dbReference type="InterPro" id="IPR001647">
    <property type="entry name" value="HTH_TetR"/>
</dbReference>
<comment type="caution">
    <text evidence="7">The sequence shown here is derived from an EMBL/GenBank/DDBJ whole genome shotgun (WGS) entry which is preliminary data.</text>
</comment>
<proteinExistence type="predicted"/>
<feature type="DNA-binding region" description="H-T-H motif" evidence="5">
    <location>
        <begin position="33"/>
        <end position="52"/>
    </location>
</feature>
<accession>A0A0Q3WUZ5</accession>
<keyword evidence="1" id="KW-0678">Repressor</keyword>
<dbReference type="SUPFAM" id="SSF46689">
    <property type="entry name" value="Homeodomain-like"/>
    <property type="match status" value="1"/>
</dbReference>
<evidence type="ECO:0000256" key="1">
    <source>
        <dbReference type="ARBA" id="ARBA00022491"/>
    </source>
</evidence>
<keyword evidence="4" id="KW-0804">Transcription</keyword>
<dbReference type="AlphaFoldDB" id="A0A0Q3WUZ5"/>
<name>A0A0Q3WUZ5_9BACI</name>
<dbReference type="Proteomes" id="UP000051888">
    <property type="component" value="Unassembled WGS sequence"/>
</dbReference>
<dbReference type="RefSeq" id="WP_055737927.1">
    <property type="nucleotide sequence ID" value="NZ_JAAIWL010000017.1"/>
</dbReference>
<dbReference type="EMBL" id="LJJC01000004">
    <property type="protein sequence ID" value="KQL52247.1"/>
    <property type="molecule type" value="Genomic_DNA"/>
</dbReference>
<organism evidence="7 8">
    <name type="scientific">Heyndrickxia shackletonii</name>
    <dbReference type="NCBI Taxonomy" id="157838"/>
    <lineage>
        <taxon>Bacteria</taxon>
        <taxon>Bacillati</taxon>
        <taxon>Bacillota</taxon>
        <taxon>Bacilli</taxon>
        <taxon>Bacillales</taxon>
        <taxon>Bacillaceae</taxon>
        <taxon>Heyndrickxia</taxon>
    </lineage>
</organism>
<evidence type="ECO:0000313" key="8">
    <source>
        <dbReference type="Proteomes" id="UP000051888"/>
    </source>
</evidence>
<evidence type="ECO:0000259" key="6">
    <source>
        <dbReference type="PROSITE" id="PS50977"/>
    </source>
</evidence>
<evidence type="ECO:0000313" key="7">
    <source>
        <dbReference type="EMBL" id="KQL52247.1"/>
    </source>
</evidence>
<evidence type="ECO:0000256" key="5">
    <source>
        <dbReference type="PROSITE-ProRule" id="PRU00335"/>
    </source>
</evidence>
<keyword evidence="3 5" id="KW-0238">DNA-binding</keyword>
<dbReference type="OrthoDB" id="9815924at2"/>
<dbReference type="PANTHER" id="PTHR43479">
    <property type="entry name" value="ACREF/ENVCD OPERON REPRESSOR-RELATED"/>
    <property type="match status" value="1"/>
</dbReference>
<dbReference type="GO" id="GO:0045892">
    <property type="term" value="P:negative regulation of DNA-templated transcription"/>
    <property type="evidence" value="ECO:0007669"/>
    <property type="project" value="UniProtKB-ARBA"/>
</dbReference>
<evidence type="ECO:0000256" key="4">
    <source>
        <dbReference type="ARBA" id="ARBA00023163"/>
    </source>
</evidence>
<dbReference type="Gene3D" id="1.10.357.10">
    <property type="entry name" value="Tetracycline Repressor, domain 2"/>
    <property type="match status" value="1"/>
</dbReference>
<dbReference type="PRINTS" id="PR00455">
    <property type="entry name" value="HTHTETR"/>
</dbReference>
<dbReference type="PROSITE" id="PS50977">
    <property type="entry name" value="HTH_TETR_2"/>
    <property type="match status" value="1"/>
</dbReference>
<dbReference type="InterPro" id="IPR050624">
    <property type="entry name" value="HTH-type_Tx_Regulator"/>
</dbReference>
<keyword evidence="2" id="KW-0805">Transcription regulation</keyword>
<dbReference type="InterPro" id="IPR009057">
    <property type="entry name" value="Homeodomain-like_sf"/>
</dbReference>
<dbReference type="STRING" id="157838.AN964_00945"/>
<gene>
    <name evidence="7" type="ORF">AN964_00945</name>
</gene>
<dbReference type="FunFam" id="1.10.10.60:FF:000141">
    <property type="entry name" value="TetR family transcriptional regulator"/>
    <property type="match status" value="1"/>
</dbReference>
<evidence type="ECO:0000256" key="3">
    <source>
        <dbReference type="ARBA" id="ARBA00023125"/>
    </source>
</evidence>
<evidence type="ECO:0000256" key="2">
    <source>
        <dbReference type="ARBA" id="ARBA00023015"/>
    </source>
</evidence>
<dbReference type="PATRIC" id="fig|157838.3.peg.206"/>
<sequence>MPSKQDQRSEETKNSILHAASKLFAKNGYDHVTMREIAKEAGCSHTTIYIYFKDKEALLHKLSMPVLQDLKEKMETISSTANITSEEKLKEISREFIHFCLLNRSMYTIFISAKSSRVDVEETDSEINKLRLEIFKIIREGIQKCLSMDDGEQVLAFSRIFFFNIQGIVATYSYPHEPIEVLMERLTPTFDEAVEILLLGFKEKLKQRGDKK</sequence>
<protein>
    <submittedName>
        <fullName evidence="7">Transcriptional regulator</fullName>
    </submittedName>
</protein>
<keyword evidence="8" id="KW-1185">Reference proteome</keyword>
<reference evidence="7 8" key="1">
    <citation type="submission" date="2015-09" db="EMBL/GenBank/DDBJ databases">
        <title>Genome sequencing project for genomic taxonomy and phylogenomics of Bacillus-like bacteria.</title>
        <authorList>
            <person name="Liu B."/>
            <person name="Wang J."/>
            <person name="Zhu Y."/>
            <person name="Liu G."/>
            <person name="Chen Q."/>
            <person name="Chen Z."/>
            <person name="Lan J."/>
            <person name="Che J."/>
            <person name="Ge C."/>
            <person name="Shi H."/>
            <person name="Pan Z."/>
            <person name="Liu X."/>
        </authorList>
    </citation>
    <scope>NUCLEOTIDE SEQUENCE [LARGE SCALE GENOMIC DNA]</scope>
    <source>
        <strain evidence="7 8">LMG 18435</strain>
    </source>
</reference>
<dbReference type="Pfam" id="PF00440">
    <property type="entry name" value="TetR_N"/>
    <property type="match status" value="1"/>
</dbReference>
<dbReference type="PANTHER" id="PTHR43479:SF11">
    <property type="entry name" value="ACREF_ENVCD OPERON REPRESSOR-RELATED"/>
    <property type="match status" value="1"/>
</dbReference>
<dbReference type="GO" id="GO:0003677">
    <property type="term" value="F:DNA binding"/>
    <property type="evidence" value="ECO:0007669"/>
    <property type="project" value="UniProtKB-UniRule"/>
</dbReference>
<feature type="domain" description="HTH tetR-type" evidence="6">
    <location>
        <begin position="10"/>
        <end position="70"/>
    </location>
</feature>